<protein>
    <submittedName>
        <fullName evidence="11">Kinesin motor domain-containing protein</fullName>
    </submittedName>
</protein>
<organism evidence="10 11">
    <name type="scientific">Romanomermis culicivorax</name>
    <name type="common">Nematode worm</name>
    <dbReference type="NCBI Taxonomy" id="13658"/>
    <lineage>
        <taxon>Eukaryota</taxon>
        <taxon>Metazoa</taxon>
        <taxon>Ecdysozoa</taxon>
        <taxon>Nematoda</taxon>
        <taxon>Enoplea</taxon>
        <taxon>Dorylaimia</taxon>
        <taxon>Mermithida</taxon>
        <taxon>Mermithoidea</taxon>
        <taxon>Mermithidae</taxon>
        <taxon>Romanomermis</taxon>
    </lineage>
</organism>
<comment type="subcellular location">
    <subcellularLocation>
        <location evidence="1">Cytoplasm</location>
        <location evidence="1">Cytoskeleton</location>
    </subcellularLocation>
</comment>
<dbReference type="Pfam" id="PF00225">
    <property type="entry name" value="Kinesin"/>
    <property type="match status" value="1"/>
</dbReference>
<dbReference type="GO" id="GO:0007018">
    <property type="term" value="P:microtubule-based movement"/>
    <property type="evidence" value="ECO:0007669"/>
    <property type="project" value="InterPro"/>
</dbReference>
<comment type="caution">
    <text evidence="8">Lacks conserved residue(s) required for the propagation of feature annotation.</text>
</comment>
<evidence type="ECO:0000256" key="7">
    <source>
        <dbReference type="ARBA" id="ARBA00023212"/>
    </source>
</evidence>
<feature type="domain" description="Kinesin motor" evidence="9">
    <location>
        <begin position="1"/>
        <end position="143"/>
    </location>
</feature>
<dbReference type="GO" id="GO:0005874">
    <property type="term" value="C:microtubule"/>
    <property type="evidence" value="ECO:0007669"/>
    <property type="project" value="UniProtKB-KW"/>
</dbReference>
<evidence type="ECO:0000256" key="1">
    <source>
        <dbReference type="ARBA" id="ARBA00004245"/>
    </source>
</evidence>
<dbReference type="PRINTS" id="PR00380">
    <property type="entry name" value="KINESINHEAVY"/>
</dbReference>
<reference evidence="11" key="1">
    <citation type="submission" date="2022-11" db="UniProtKB">
        <authorList>
            <consortium name="WormBaseParasite"/>
        </authorList>
    </citation>
    <scope>IDENTIFICATION</scope>
</reference>
<keyword evidence="4" id="KW-0547">Nucleotide-binding</keyword>
<keyword evidence="5" id="KW-0067">ATP-binding</keyword>
<evidence type="ECO:0000256" key="5">
    <source>
        <dbReference type="ARBA" id="ARBA00022840"/>
    </source>
</evidence>
<dbReference type="GO" id="GO:0005524">
    <property type="term" value="F:ATP binding"/>
    <property type="evidence" value="ECO:0007669"/>
    <property type="project" value="UniProtKB-KW"/>
</dbReference>
<dbReference type="PROSITE" id="PS00411">
    <property type="entry name" value="KINESIN_MOTOR_1"/>
    <property type="match status" value="1"/>
</dbReference>
<evidence type="ECO:0000256" key="2">
    <source>
        <dbReference type="ARBA" id="ARBA00010899"/>
    </source>
</evidence>
<evidence type="ECO:0000256" key="3">
    <source>
        <dbReference type="ARBA" id="ARBA00022701"/>
    </source>
</evidence>
<dbReference type="GO" id="GO:0008017">
    <property type="term" value="F:microtubule binding"/>
    <property type="evidence" value="ECO:0007669"/>
    <property type="project" value="InterPro"/>
</dbReference>
<dbReference type="AlphaFoldDB" id="A0A915HFY0"/>
<evidence type="ECO:0000256" key="6">
    <source>
        <dbReference type="ARBA" id="ARBA00023175"/>
    </source>
</evidence>
<proteinExistence type="inferred from homology"/>
<dbReference type="InterPro" id="IPR019821">
    <property type="entry name" value="Kinesin_motor_CS"/>
</dbReference>
<dbReference type="Gene3D" id="3.40.850.10">
    <property type="entry name" value="Kinesin motor domain"/>
    <property type="match status" value="1"/>
</dbReference>
<dbReference type="PANTHER" id="PTHR47972">
    <property type="entry name" value="KINESIN-LIKE PROTEIN KLP-3"/>
    <property type="match status" value="1"/>
</dbReference>
<dbReference type="Proteomes" id="UP000887565">
    <property type="component" value="Unplaced"/>
</dbReference>
<dbReference type="WBParaSite" id="nRc.2.0.1.t00937-RA">
    <property type="protein sequence ID" value="nRc.2.0.1.t00937-RA"/>
    <property type="gene ID" value="nRc.2.0.1.g00937"/>
</dbReference>
<dbReference type="SUPFAM" id="SSF52540">
    <property type="entry name" value="P-loop containing nucleoside triphosphate hydrolases"/>
    <property type="match status" value="1"/>
</dbReference>
<dbReference type="GO" id="GO:0003777">
    <property type="term" value="F:microtubule motor activity"/>
    <property type="evidence" value="ECO:0007669"/>
    <property type="project" value="InterPro"/>
</dbReference>
<evidence type="ECO:0000313" key="10">
    <source>
        <dbReference type="Proteomes" id="UP000887565"/>
    </source>
</evidence>
<evidence type="ECO:0000256" key="8">
    <source>
        <dbReference type="PROSITE-ProRule" id="PRU00283"/>
    </source>
</evidence>
<dbReference type="InterPro" id="IPR001752">
    <property type="entry name" value="Kinesin_motor_dom"/>
</dbReference>
<dbReference type="InterPro" id="IPR027417">
    <property type="entry name" value="P-loop_NTPase"/>
</dbReference>
<evidence type="ECO:0000256" key="4">
    <source>
        <dbReference type="ARBA" id="ARBA00022741"/>
    </source>
</evidence>
<evidence type="ECO:0000259" key="9">
    <source>
        <dbReference type="PROSITE" id="PS50067"/>
    </source>
</evidence>
<keyword evidence="10" id="KW-1185">Reference proteome</keyword>
<keyword evidence="6" id="KW-0505">Motor protein</keyword>
<dbReference type="InterPro" id="IPR027640">
    <property type="entry name" value="Kinesin-like_fam"/>
</dbReference>
<dbReference type="OMA" id="ERMGRTH"/>
<evidence type="ECO:0000313" key="11">
    <source>
        <dbReference type="WBParaSite" id="nRc.2.0.1.t00937-RA"/>
    </source>
</evidence>
<dbReference type="InterPro" id="IPR036961">
    <property type="entry name" value="Kinesin_motor_dom_sf"/>
</dbReference>
<keyword evidence="3" id="KW-0493">Microtubule</keyword>
<comment type="similarity">
    <text evidence="2">Belongs to the TRAFAC class myosin-kinesin ATPase superfamily. Kinesin family. KIN-14 subfamily.</text>
</comment>
<keyword evidence="7" id="KW-0206">Cytoskeleton</keyword>
<dbReference type="PROSITE" id="PS50067">
    <property type="entry name" value="KINESIN_MOTOR_2"/>
    <property type="match status" value="1"/>
</dbReference>
<dbReference type="PANTHER" id="PTHR47972:SF45">
    <property type="entry name" value="PROTEIN CLARET SEGREGATIONAL"/>
    <property type="match status" value="1"/>
</dbReference>
<sequence>VQNLIGLAVEKRAKAATKCNSRSSRSHSVFRLRIKGHNEMTSVDCDGTLTLVDLAGSERLKESESTGERLKEAQNINKSLSTLGQVITSLSQKESHVPYRNSKLTYLLQSYLGGNSKMLMFVNISPLEESIQETINSLRFASK</sequence>
<name>A0A915HFY0_ROMCU</name>
<accession>A0A915HFY0</accession>
<keyword evidence="7" id="KW-0963">Cytoplasm</keyword>
<dbReference type="SMART" id="SM00129">
    <property type="entry name" value="KISc"/>
    <property type="match status" value="1"/>
</dbReference>